<evidence type="ECO:0000313" key="5">
    <source>
        <dbReference type="Proteomes" id="UP001281761"/>
    </source>
</evidence>
<comment type="subcellular location">
    <subcellularLocation>
        <location evidence="1">Nucleus</location>
    </subcellularLocation>
</comment>
<keyword evidence="5" id="KW-1185">Reference proteome</keyword>
<name>A0ABQ9XJ48_9EUKA</name>
<accession>A0ABQ9XJ48</accession>
<comment type="caution">
    <text evidence="4">The sequence shown here is derived from an EMBL/GenBank/DDBJ whole genome shotgun (WGS) entry which is preliminary data.</text>
</comment>
<dbReference type="Pfam" id="PF05965">
    <property type="entry name" value="FYRC"/>
    <property type="match status" value="1"/>
</dbReference>
<reference evidence="4 5" key="1">
    <citation type="journal article" date="2022" name="bioRxiv">
        <title>Genomics of Preaxostyla Flagellates Illuminates Evolutionary Transitions and the Path Towards Mitochondrial Loss.</title>
        <authorList>
            <person name="Novak L.V.F."/>
            <person name="Treitli S.C."/>
            <person name="Pyrih J."/>
            <person name="Halakuc P."/>
            <person name="Pipaliya S.V."/>
            <person name="Vacek V."/>
            <person name="Brzon O."/>
            <person name="Soukal P."/>
            <person name="Eme L."/>
            <person name="Dacks J.B."/>
            <person name="Karnkowska A."/>
            <person name="Elias M."/>
            <person name="Hampl V."/>
        </authorList>
    </citation>
    <scope>NUCLEOTIDE SEQUENCE [LARGE SCALE GENOMIC DNA]</scope>
    <source>
        <strain evidence="4">NAU3</strain>
        <tissue evidence="4">Gut</tissue>
    </source>
</reference>
<evidence type="ECO:0000256" key="1">
    <source>
        <dbReference type="ARBA" id="ARBA00004123"/>
    </source>
</evidence>
<dbReference type="InterPro" id="IPR003888">
    <property type="entry name" value="FYrich_N"/>
</dbReference>
<feature type="compositionally biased region" description="Basic and acidic residues" evidence="3">
    <location>
        <begin position="391"/>
        <end position="401"/>
    </location>
</feature>
<dbReference type="InterPro" id="IPR003889">
    <property type="entry name" value="FYrich_C"/>
</dbReference>
<dbReference type="Pfam" id="PF05964">
    <property type="entry name" value="FYRN"/>
    <property type="match status" value="1"/>
</dbReference>
<sequence length="665" mass="74290">MPPVLVGLFRKINVPAPTLPRAPFQETAAFLFVSGYSCTLTIPSLEPHRRVATYIQTINHSPTNELYFQIQTDEFGGITITDASIGNAWRRMNNTLCDRLPETNKLKHVSQRIGPFVGPLLYGVCVSEIRQMLENVIPASELTLYQSHPLELTRFIMTEYLLEAERMPLPPLSEDHISLICNMPTTDLERSGLTFLRWIWDCHHANHEPLPIPTRTARTLITKMAGNDEEVTSILPSEIQKPSSQLHFPMQISSTLKIIRPGRIVLDKREYHAGGMLYPLEFQSVKSFTSSKIGVDTALYQNDISESPGGAPVFSVVALDGSGIHAQSMTSRGAWENIRQQIHSRLHPRAPQPAICVNGDEMFGLDNPICERLLSLLKYEAERSHKKRNTDKRGRPPKDKSTTPPSPTRVLSEIQPSLPPAPLPQVSARPQVTTTTQNVPQFSRLAGYSTAQDAQPPPPSSQLVQLPVHAPVAQPVAHTPPRLPFQPHPGNHVSVVPQRIVYTSTPLFVDPNTNHSFVLLTSPVRVLLIQVPPSHESDLSLFDQLTTYQQSLMMVAEFDMKTINHVNLSRFTRSLQTLQTLAEERRPTQQDAFWSGYSREELLSPPVTSPQSMSTPFISPPPMDPVPSFPIHDSTNAFVQTPKNSAFLVTPRGSPLLYEWLFATH</sequence>
<dbReference type="PROSITE" id="PS51543">
    <property type="entry name" value="FYRC"/>
    <property type="match status" value="1"/>
</dbReference>
<evidence type="ECO:0000256" key="3">
    <source>
        <dbReference type="SAM" id="MobiDB-lite"/>
    </source>
</evidence>
<dbReference type="Proteomes" id="UP001281761">
    <property type="component" value="Unassembled WGS sequence"/>
</dbReference>
<evidence type="ECO:0000256" key="2">
    <source>
        <dbReference type="ARBA" id="ARBA00023242"/>
    </source>
</evidence>
<evidence type="ECO:0000313" key="4">
    <source>
        <dbReference type="EMBL" id="KAK2952453.1"/>
    </source>
</evidence>
<keyword evidence="2" id="KW-0539">Nucleus</keyword>
<organism evidence="4 5">
    <name type="scientific">Blattamonas nauphoetae</name>
    <dbReference type="NCBI Taxonomy" id="2049346"/>
    <lineage>
        <taxon>Eukaryota</taxon>
        <taxon>Metamonada</taxon>
        <taxon>Preaxostyla</taxon>
        <taxon>Oxymonadida</taxon>
        <taxon>Blattamonas</taxon>
    </lineage>
</organism>
<proteinExistence type="predicted"/>
<feature type="region of interest" description="Disordered" evidence="3">
    <location>
        <begin position="383"/>
        <end position="434"/>
    </location>
</feature>
<dbReference type="EMBL" id="JARBJD010000103">
    <property type="protein sequence ID" value="KAK2952453.1"/>
    <property type="molecule type" value="Genomic_DNA"/>
</dbReference>
<gene>
    <name evidence="4" type="ORF">BLNAU_12559</name>
</gene>
<dbReference type="Gene3D" id="3.30.160.360">
    <property type="match status" value="1"/>
</dbReference>
<protein>
    <submittedName>
        <fullName evidence="4">Uncharacterized protein</fullName>
    </submittedName>
</protein>